<dbReference type="Pfam" id="PF20717">
    <property type="entry name" value="DUF6829"/>
    <property type="match status" value="1"/>
</dbReference>
<evidence type="ECO:0000313" key="1">
    <source>
        <dbReference type="EMBL" id="OJJ94696.1"/>
    </source>
</evidence>
<sequence length="452" mass="51118">MTLQSQNLKTVIHDGRFCEISEDELLLLVKDEFLDEFRKLQHAYSVKDLSVPKIDIPSPSYRLYGMEFNEVNRTLVGVLALRWILQKNYATFVECQPEAVRLQPESFKWICKVFEEGLERDTDLYSIIASMVINDLGKVRYLAFDYHAKTGVDISKQNHDMILYRAAEAGLVPSLERLPEEDQKDILLGIKLGAQFNFGQLAQAENVPACLFSLTKMKDHNRAFKLHFMKQILDIAGAAGHLDHTCARKLIEPVFQAYKNVHCVAMCIIEGTLGLREGYDIILIRRLELLKHNGFKKSLDVNIPEERALIRLFCMGGAASLENAQLYYDAFYSICHATRAALVDGLDIDGLVGKPAVLPTYIPAMLRLALSNTVGDSREERLLALGSMLRYLTRVLTIREMDLDRVPEKVVVVERDVRSMIEDVVGGEDFRWNPGVLDTVSIPDNVIAILAD</sequence>
<reference evidence="2" key="1">
    <citation type="journal article" date="2017" name="Genome Biol.">
        <title>Comparative genomics reveals high biological diversity and specific adaptations in the industrially and medically important fungal genus Aspergillus.</title>
        <authorList>
            <person name="de Vries R.P."/>
            <person name="Riley R."/>
            <person name="Wiebenga A."/>
            <person name="Aguilar-Osorio G."/>
            <person name="Amillis S."/>
            <person name="Uchima C.A."/>
            <person name="Anderluh G."/>
            <person name="Asadollahi M."/>
            <person name="Askin M."/>
            <person name="Barry K."/>
            <person name="Battaglia E."/>
            <person name="Bayram O."/>
            <person name="Benocci T."/>
            <person name="Braus-Stromeyer S.A."/>
            <person name="Caldana C."/>
            <person name="Canovas D."/>
            <person name="Cerqueira G.C."/>
            <person name="Chen F."/>
            <person name="Chen W."/>
            <person name="Choi C."/>
            <person name="Clum A."/>
            <person name="Dos Santos R.A."/>
            <person name="Damasio A.R."/>
            <person name="Diallinas G."/>
            <person name="Emri T."/>
            <person name="Fekete E."/>
            <person name="Flipphi M."/>
            <person name="Freyberg S."/>
            <person name="Gallo A."/>
            <person name="Gournas C."/>
            <person name="Habgood R."/>
            <person name="Hainaut M."/>
            <person name="Harispe M.L."/>
            <person name="Henrissat B."/>
            <person name="Hilden K.S."/>
            <person name="Hope R."/>
            <person name="Hossain A."/>
            <person name="Karabika E."/>
            <person name="Karaffa L."/>
            <person name="Karanyi Z."/>
            <person name="Krasevec N."/>
            <person name="Kuo A."/>
            <person name="Kusch H."/>
            <person name="LaButti K."/>
            <person name="Lagendijk E.L."/>
            <person name="Lapidus A."/>
            <person name="Levasseur A."/>
            <person name="Lindquist E."/>
            <person name="Lipzen A."/>
            <person name="Logrieco A.F."/>
            <person name="MacCabe A."/>
            <person name="Maekelae M.R."/>
            <person name="Malavazi I."/>
            <person name="Melin P."/>
            <person name="Meyer V."/>
            <person name="Mielnichuk N."/>
            <person name="Miskei M."/>
            <person name="Molnar A.P."/>
            <person name="Mule G."/>
            <person name="Ngan C.Y."/>
            <person name="Orejas M."/>
            <person name="Orosz E."/>
            <person name="Ouedraogo J.P."/>
            <person name="Overkamp K.M."/>
            <person name="Park H.-S."/>
            <person name="Perrone G."/>
            <person name="Piumi F."/>
            <person name="Punt P.J."/>
            <person name="Ram A.F."/>
            <person name="Ramon A."/>
            <person name="Rauscher S."/>
            <person name="Record E."/>
            <person name="Riano-Pachon D.M."/>
            <person name="Robert V."/>
            <person name="Roehrig J."/>
            <person name="Ruller R."/>
            <person name="Salamov A."/>
            <person name="Salih N.S."/>
            <person name="Samson R.A."/>
            <person name="Sandor E."/>
            <person name="Sanguinetti M."/>
            <person name="Schuetze T."/>
            <person name="Sepcic K."/>
            <person name="Shelest E."/>
            <person name="Sherlock G."/>
            <person name="Sophianopoulou V."/>
            <person name="Squina F.M."/>
            <person name="Sun H."/>
            <person name="Susca A."/>
            <person name="Todd R.B."/>
            <person name="Tsang A."/>
            <person name="Unkles S.E."/>
            <person name="van de Wiele N."/>
            <person name="van Rossen-Uffink D."/>
            <person name="Oliveira J.V."/>
            <person name="Vesth T.C."/>
            <person name="Visser J."/>
            <person name="Yu J.-H."/>
            <person name="Zhou M."/>
            <person name="Andersen M.R."/>
            <person name="Archer D.B."/>
            <person name="Baker S.E."/>
            <person name="Benoit I."/>
            <person name="Brakhage A.A."/>
            <person name="Braus G.H."/>
            <person name="Fischer R."/>
            <person name="Frisvad J.C."/>
            <person name="Goldman G.H."/>
            <person name="Houbraken J."/>
            <person name="Oakley B."/>
            <person name="Pocsi I."/>
            <person name="Scazzocchio C."/>
            <person name="Seiboth B."/>
            <person name="vanKuyk P.A."/>
            <person name="Wortman J."/>
            <person name="Dyer P.S."/>
            <person name="Grigoriev I.V."/>
        </authorList>
    </citation>
    <scope>NUCLEOTIDE SEQUENCE [LARGE SCALE GENOMIC DNA]</scope>
    <source>
        <strain evidence="2">ATCC 16872 / CBS 172.66 / WB 5094</strain>
    </source>
</reference>
<dbReference type="EMBL" id="KV878994">
    <property type="protein sequence ID" value="OJJ94696.1"/>
    <property type="molecule type" value="Genomic_DNA"/>
</dbReference>
<dbReference type="InterPro" id="IPR049232">
    <property type="entry name" value="DUF6829"/>
</dbReference>
<keyword evidence="2" id="KW-1185">Reference proteome</keyword>
<gene>
    <name evidence="1" type="ORF">ASPACDRAFT_1877286</name>
</gene>
<evidence type="ECO:0000313" key="2">
    <source>
        <dbReference type="Proteomes" id="UP000184546"/>
    </source>
</evidence>
<dbReference type="STRING" id="690307.A0A1L9WEU0"/>
<dbReference type="AlphaFoldDB" id="A0A1L9WEU0"/>
<dbReference type="OrthoDB" id="5295627at2759"/>
<accession>A0A1L9WEU0</accession>
<dbReference type="GeneID" id="30971911"/>
<dbReference type="VEuPathDB" id="FungiDB:ASPACDRAFT_1877286"/>
<proteinExistence type="predicted"/>
<dbReference type="OMA" id="KPAILPY"/>
<protein>
    <submittedName>
        <fullName evidence="1">Uncharacterized protein</fullName>
    </submittedName>
</protein>
<organism evidence="1 2">
    <name type="scientific">Aspergillus aculeatus (strain ATCC 16872 / CBS 172.66 / WB 5094)</name>
    <dbReference type="NCBI Taxonomy" id="690307"/>
    <lineage>
        <taxon>Eukaryota</taxon>
        <taxon>Fungi</taxon>
        <taxon>Dikarya</taxon>
        <taxon>Ascomycota</taxon>
        <taxon>Pezizomycotina</taxon>
        <taxon>Eurotiomycetes</taxon>
        <taxon>Eurotiomycetidae</taxon>
        <taxon>Eurotiales</taxon>
        <taxon>Aspergillaceae</taxon>
        <taxon>Aspergillus</taxon>
        <taxon>Aspergillus subgen. Circumdati</taxon>
    </lineage>
</organism>
<name>A0A1L9WEU0_ASPA1</name>
<dbReference type="Proteomes" id="UP000184546">
    <property type="component" value="Unassembled WGS sequence"/>
</dbReference>
<dbReference type="RefSeq" id="XP_020051036.1">
    <property type="nucleotide sequence ID" value="XM_020198097.1"/>
</dbReference>